<dbReference type="Proteomes" id="UP001396334">
    <property type="component" value="Unassembled WGS sequence"/>
</dbReference>
<name>A0ABR2QST2_9ROSI</name>
<evidence type="ECO:0000256" key="2">
    <source>
        <dbReference type="ARBA" id="ARBA00022598"/>
    </source>
</evidence>
<accession>A0ABR2QST2</accession>
<keyword evidence="4" id="KW-1185">Reference proteome</keyword>
<dbReference type="SUPFAM" id="SSF56801">
    <property type="entry name" value="Acetyl-CoA synthetase-like"/>
    <property type="match status" value="1"/>
</dbReference>
<keyword evidence="2" id="KW-0436">Ligase</keyword>
<protein>
    <recommendedName>
        <fullName evidence="5">AMP-dependent synthetase/ligase domain-containing protein</fullName>
    </recommendedName>
</protein>
<proteinExistence type="inferred from homology"/>
<dbReference type="EMBL" id="JBBPBN010000033">
    <property type="protein sequence ID" value="KAK9003694.1"/>
    <property type="molecule type" value="Genomic_DNA"/>
</dbReference>
<evidence type="ECO:0000256" key="1">
    <source>
        <dbReference type="ARBA" id="ARBA00006432"/>
    </source>
</evidence>
<dbReference type="PANTHER" id="PTHR43859">
    <property type="entry name" value="ACYL-ACTIVATING ENZYME"/>
    <property type="match status" value="1"/>
</dbReference>
<comment type="caution">
    <text evidence="3">The sequence shown here is derived from an EMBL/GenBank/DDBJ whole genome shotgun (WGS) entry which is preliminary data.</text>
</comment>
<reference evidence="3 4" key="1">
    <citation type="journal article" date="2024" name="G3 (Bethesda)">
        <title>Genome assembly of Hibiscus sabdariffa L. provides insights into metabolisms of medicinal natural products.</title>
        <authorList>
            <person name="Kim T."/>
        </authorList>
    </citation>
    <scope>NUCLEOTIDE SEQUENCE [LARGE SCALE GENOMIC DNA]</scope>
    <source>
        <strain evidence="3">TK-2024</strain>
        <tissue evidence="3">Old leaves</tissue>
    </source>
</reference>
<evidence type="ECO:0008006" key="5">
    <source>
        <dbReference type="Google" id="ProtNLM"/>
    </source>
</evidence>
<gene>
    <name evidence="3" type="ORF">V6N11_084327</name>
</gene>
<dbReference type="Gene3D" id="3.40.50.12780">
    <property type="entry name" value="N-terminal domain of ligase-like"/>
    <property type="match status" value="1"/>
</dbReference>
<comment type="similarity">
    <text evidence="1">Belongs to the ATP-dependent AMP-binding enzyme family.</text>
</comment>
<evidence type="ECO:0000313" key="3">
    <source>
        <dbReference type="EMBL" id="KAK9003694.1"/>
    </source>
</evidence>
<dbReference type="InterPro" id="IPR042099">
    <property type="entry name" value="ANL_N_sf"/>
</dbReference>
<dbReference type="PANTHER" id="PTHR43859:SF57">
    <property type="entry name" value="ACYL-ACTIVATING ENZYME 8-RELATED"/>
    <property type="match status" value="1"/>
</dbReference>
<sequence>MLLFFSVVPSRPVCRATIPSKIAFAHEGKKVIFISTVQLGWSFPALQQYSWRSATSGSSIKDRVTRICSESRLWVNRNGRASRILCLEQARLKARQGVRTLGLTEADELDPKSIFSVKRDGSTLGEIVLKGSSVMLGYFKDPIATDKCMKENWWFYTGDVGVMHADGYMEIKDRSKDVIISDGENLSSVEFESILYTHPVG</sequence>
<organism evidence="3 4">
    <name type="scientific">Hibiscus sabdariffa</name>
    <name type="common">roselle</name>
    <dbReference type="NCBI Taxonomy" id="183260"/>
    <lineage>
        <taxon>Eukaryota</taxon>
        <taxon>Viridiplantae</taxon>
        <taxon>Streptophyta</taxon>
        <taxon>Embryophyta</taxon>
        <taxon>Tracheophyta</taxon>
        <taxon>Spermatophyta</taxon>
        <taxon>Magnoliopsida</taxon>
        <taxon>eudicotyledons</taxon>
        <taxon>Gunneridae</taxon>
        <taxon>Pentapetalae</taxon>
        <taxon>rosids</taxon>
        <taxon>malvids</taxon>
        <taxon>Malvales</taxon>
        <taxon>Malvaceae</taxon>
        <taxon>Malvoideae</taxon>
        <taxon>Hibiscus</taxon>
    </lineage>
</organism>
<evidence type="ECO:0000313" key="4">
    <source>
        <dbReference type="Proteomes" id="UP001396334"/>
    </source>
</evidence>